<keyword evidence="2" id="KW-1185">Reference proteome</keyword>
<gene>
    <name evidence="1" type="ORF">RFI_31038</name>
</gene>
<dbReference type="EMBL" id="ASPP01027208">
    <property type="protein sequence ID" value="ETO06358.1"/>
    <property type="molecule type" value="Genomic_DNA"/>
</dbReference>
<proteinExistence type="predicted"/>
<comment type="caution">
    <text evidence="1">The sequence shown here is derived from an EMBL/GenBank/DDBJ whole genome shotgun (WGS) entry which is preliminary data.</text>
</comment>
<evidence type="ECO:0000313" key="2">
    <source>
        <dbReference type="Proteomes" id="UP000023152"/>
    </source>
</evidence>
<evidence type="ECO:0000313" key="1">
    <source>
        <dbReference type="EMBL" id="ETO06358.1"/>
    </source>
</evidence>
<accession>X6LWQ6</accession>
<protein>
    <submittedName>
        <fullName evidence="1">Uncharacterized protein</fullName>
    </submittedName>
</protein>
<organism evidence="1 2">
    <name type="scientific">Reticulomyxa filosa</name>
    <dbReference type="NCBI Taxonomy" id="46433"/>
    <lineage>
        <taxon>Eukaryota</taxon>
        <taxon>Sar</taxon>
        <taxon>Rhizaria</taxon>
        <taxon>Retaria</taxon>
        <taxon>Foraminifera</taxon>
        <taxon>Monothalamids</taxon>
        <taxon>Reticulomyxidae</taxon>
        <taxon>Reticulomyxa</taxon>
    </lineage>
</organism>
<name>X6LWQ6_RETFI</name>
<dbReference type="AlphaFoldDB" id="X6LWQ6"/>
<sequence>MNYFLKIESCNSILSYKSSKYLKLFGHPAMFVTIVPMLNFVCTEPSKVFYKIELILRFCYFYSNQRAMTEEITFGLHKLPLLQRQQTSFDSEKRISTEGQKRSSILVTKSCSDTKKKSDQLLLLYKCHKELSHLIEESEQNHHTITEYLAIRIQRSIKLLKTWMAQANMFQLDCCAFLEFQVRHNKLCIPNHISASHQKKTSKKKKQQCFCVQKFIPISFALAQIGFDWKSEQIFKNVYYEEWTAFLKFTHSMILLEMEASQLQY</sequence>
<dbReference type="Proteomes" id="UP000023152">
    <property type="component" value="Unassembled WGS sequence"/>
</dbReference>
<reference evidence="1 2" key="1">
    <citation type="journal article" date="2013" name="Curr. Biol.">
        <title>The Genome of the Foraminiferan Reticulomyxa filosa.</title>
        <authorList>
            <person name="Glockner G."/>
            <person name="Hulsmann N."/>
            <person name="Schleicher M."/>
            <person name="Noegel A.A."/>
            <person name="Eichinger L."/>
            <person name="Gallinger C."/>
            <person name="Pawlowski J."/>
            <person name="Sierra R."/>
            <person name="Euteneuer U."/>
            <person name="Pillet L."/>
            <person name="Moustafa A."/>
            <person name="Platzer M."/>
            <person name="Groth M."/>
            <person name="Szafranski K."/>
            <person name="Schliwa M."/>
        </authorList>
    </citation>
    <scope>NUCLEOTIDE SEQUENCE [LARGE SCALE GENOMIC DNA]</scope>
</reference>